<name>A0A062V3D8_9EURY</name>
<evidence type="ECO:0000256" key="5">
    <source>
        <dbReference type="ARBA" id="ARBA00022825"/>
    </source>
</evidence>
<dbReference type="InterPro" id="IPR036852">
    <property type="entry name" value="Peptidase_S8/S53_dom_sf"/>
</dbReference>
<reference evidence="11 12" key="1">
    <citation type="journal article" date="2013" name="Nature">
        <title>Anaerobic oxidation of methane coupled to nitrate reduction in a novel archaeal lineage.</title>
        <authorList>
            <person name="Haroon M.F."/>
            <person name="Hu S."/>
            <person name="Shi Y."/>
            <person name="Imelfort M."/>
            <person name="Keller J."/>
            <person name="Hugenholtz P."/>
            <person name="Yuan Z."/>
            <person name="Tyson G.W."/>
        </authorList>
    </citation>
    <scope>NUCLEOTIDE SEQUENCE [LARGE SCALE GENOMIC DNA]</scope>
    <source>
        <strain evidence="11 12">ANME-2d</strain>
    </source>
</reference>
<dbReference type="GO" id="GO:0046872">
    <property type="term" value="F:metal ion binding"/>
    <property type="evidence" value="ECO:0007669"/>
    <property type="project" value="UniProtKB-KW"/>
</dbReference>
<dbReference type="PANTHER" id="PTHR43806">
    <property type="entry name" value="PEPTIDASE S8"/>
    <property type="match status" value="1"/>
</dbReference>
<dbReference type="PRINTS" id="PR00723">
    <property type="entry name" value="SUBTILISIN"/>
</dbReference>
<keyword evidence="2 6" id="KW-0645">Protease</keyword>
<evidence type="ECO:0000259" key="10">
    <source>
        <dbReference type="Pfam" id="PF05922"/>
    </source>
</evidence>
<evidence type="ECO:0000256" key="7">
    <source>
        <dbReference type="RuleBase" id="RU003355"/>
    </source>
</evidence>
<evidence type="ECO:0000256" key="3">
    <source>
        <dbReference type="ARBA" id="ARBA00022723"/>
    </source>
</evidence>
<protein>
    <submittedName>
        <fullName evidence="11">Subtilisin-like serine protease</fullName>
    </submittedName>
</protein>
<dbReference type="InterPro" id="IPR010259">
    <property type="entry name" value="S8pro/Inhibitor_I9"/>
</dbReference>
<evidence type="ECO:0000256" key="1">
    <source>
        <dbReference type="ARBA" id="ARBA00011073"/>
    </source>
</evidence>
<sequence>MKLPSNLPNLFCQTMNKRRLSFLCLILVLITGIAAGADRDVIIGFKNKPGTSEEALIHSHGGVVKKSFHLIPAIAAKLPEGEIEKMKKDPKVAYIEDDKVFKATDEYTSSWGVQYIGSSMVHNQSITGTGVKIAVLDTGIDYNHEDLKENYKGGYDFVFNDLDPMDDSTGPYINSHGTHVSGIIAAEKNGAGVVGVAPNADIYAIKVLNGGGSGLASWIISGIEWAVDNNMSIATMSLGGPDDISIRNAVDNAYNAGVLLIASAGNTNGGSVTYPAAYDSVIAITATDVTGQKASFSSVGPEIELAAPGVGIYSTIIGNGYDYKNGTSMAAPHVAGVAALIFSTDFNDVNGDGKRDNKDVRKILQDTARDAGDPGKDNIYGYGLVDAGKAVLGIEYTPEPSPDPTPEPSPGPAPEPPEEEPFVINLTLLRTTGPEINDAKNVSLSQGKYSIKINNIDLSKLDMEVYENDVIRKDLSSKYTFNKSKDIELELDVENIFKIVFIPYGGKGSTGHITIKKL</sequence>
<feature type="active site" description="Charge relay system" evidence="6">
    <location>
        <position position="328"/>
    </location>
</feature>
<dbReference type="SUPFAM" id="SSF52743">
    <property type="entry name" value="Subtilisin-like"/>
    <property type="match status" value="1"/>
</dbReference>
<dbReference type="InterPro" id="IPR023827">
    <property type="entry name" value="Peptidase_S8_Asp-AS"/>
</dbReference>
<dbReference type="EMBL" id="JMIY01000001">
    <property type="protein sequence ID" value="KCZ73596.1"/>
    <property type="molecule type" value="Genomic_DNA"/>
</dbReference>
<gene>
    <name evidence="11" type="ORF">ANME2D_00667</name>
</gene>
<dbReference type="PROSITE" id="PS51892">
    <property type="entry name" value="SUBTILASE"/>
    <property type="match status" value="1"/>
</dbReference>
<feature type="compositionally biased region" description="Pro residues" evidence="8">
    <location>
        <begin position="399"/>
        <end position="415"/>
    </location>
</feature>
<dbReference type="InterPro" id="IPR023828">
    <property type="entry name" value="Peptidase_S8_Ser-AS"/>
</dbReference>
<dbReference type="Proteomes" id="UP000027153">
    <property type="component" value="Unassembled WGS sequence"/>
</dbReference>
<accession>A0A062V3D8</accession>
<evidence type="ECO:0000256" key="6">
    <source>
        <dbReference type="PROSITE-ProRule" id="PRU01240"/>
    </source>
</evidence>
<organism evidence="11 12">
    <name type="scientific">Candidatus Methanoperedens nitratireducens</name>
    <dbReference type="NCBI Taxonomy" id="1392998"/>
    <lineage>
        <taxon>Archaea</taxon>
        <taxon>Methanobacteriati</taxon>
        <taxon>Methanobacteriota</taxon>
        <taxon>Stenosarchaea group</taxon>
        <taxon>Methanomicrobia</taxon>
        <taxon>Methanosarcinales</taxon>
        <taxon>ANME-2 cluster</taxon>
        <taxon>Candidatus Methanoperedentaceae</taxon>
        <taxon>Candidatus Methanoperedens</taxon>
    </lineage>
</organism>
<dbReference type="SUPFAM" id="SSF54897">
    <property type="entry name" value="Protease propeptides/inhibitors"/>
    <property type="match status" value="1"/>
</dbReference>
<dbReference type="InterPro" id="IPR034202">
    <property type="entry name" value="Subtilisin_Carlsberg-like"/>
</dbReference>
<evidence type="ECO:0000256" key="2">
    <source>
        <dbReference type="ARBA" id="ARBA00022670"/>
    </source>
</evidence>
<feature type="domain" description="Inhibitor I9" evidence="10">
    <location>
        <begin position="60"/>
        <end position="102"/>
    </location>
</feature>
<evidence type="ECO:0000259" key="9">
    <source>
        <dbReference type="Pfam" id="PF00082"/>
    </source>
</evidence>
<feature type="region of interest" description="Disordered" evidence="8">
    <location>
        <begin position="394"/>
        <end position="419"/>
    </location>
</feature>
<evidence type="ECO:0000313" key="12">
    <source>
        <dbReference type="Proteomes" id="UP000027153"/>
    </source>
</evidence>
<feature type="active site" description="Charge relay system" evidence="6">
    <location>
        <position position="137"/>
    </location>
</feature>
<dbReference type="PROSITE" id="PS00138">
    <property type="entry name" value="SUBTILASE_SER"/>
    <property type="match status" value="1"/>
</dbReference>
<dbReference type="PANTHER" id="PTHR43806:SF11">
    <property type="entry name" value="CEREVISIN-RELATED"/>
    <property type="match status" value="1"/>
</dbReference>
<keyword evidence="4 6" id="KW-0378">Hydrolase</keyword>
<dbReference type="PROSITE" id="PS00136">
    <property type="entry name" value="SUBTILASE_ASP"/>
    <property type="match status" value="1"/>
</dbReference>
<keyword evidence="12" id="KW-1185">Reference proteome</keyword>
<dbReference type="InterPro" id="IPR022398">
    <property type="entry name" value="Peptidase_S8_His-AS"/>
</dbReference>
<dbReference type="PROSITE" id="PS00137">
    <property type="entry name" value="SUBTILASE_HIS"/>
    <property type="match status" value="1"/>
</dbReference>
<dbReference type="InterPro" id="IPR015500">
    <property type="entry name" value="Peptidase_S8_subtilisin-rel"/>
</dbReference>
<dbReference type="PATRIC" id="fig|1392998.3.peg.278"/>
<evidence type="ECO:0000256" key="8">
    <source>
        <dbReference type="SAM" id="MobiDB-lite"/>
    </source>
</evidence>
<keyword evidence="5 6" id="KW-0720">Serine protease</keyword>
<dbReference type="InterPro" id="IPR000209">
    <property type="entry name" value="Peptidase_S8/S53_dom"/>
</dbReference>
<feature type="active site" description="Charge relay system" evidence="6">
    <location>
        <position position="176"/>
    </location>
</feature>
<comment type="similarity">
    <text evidence="1 6 7">Belongs to the peptidase S8 family.</text>
</comment>
<dbReference type="InterPro" id="IPR037045">
    <property type="entry name" value="S8pro/Inhibitor_I9_sf"/>
</dbReference>
<feature type="domain" description="Peptidase S8/S53" evidence="9">
    <location>
        <begin position="128"/>
        <end position="383"/>
    </location>
</feature>
<dbReference type="GO" id="GO:0004252">
    <property type="term" value="F:serine-type endopeptidase activity"/>
    <property type="evidence" value="ECO:0007669"/>
    <property type="project" value="UniProtKB-UniRule"/>
</dbReference>
<dbReference type="InterPro" id="IPR050131">
    <property type="entry name" value="Peptidase_S8_subtilisin-like"/>
</dbReference>
<keyword evidence="3" id="KW-0479">Metal-binding</keyword>
<dbReference type="Pfam" id="PF00082">
    <property type="entry name" value="Peptidase_S8"/>
    <property type="match status" value="1"/>
</dbReference>
<dbReference type="GO" id="GO:0006508">
    <property type="term" value="P:proteolysis"/>
    <property type="evidence" value="ECO:0007669"/>
    <property type="project" value="UniProtKB-KW"/>
</dbReference>
<dbReference type="CDD" id="cd07477">
    <property type="entry name" value="Peptidases_S8_Subtilisin_subset"/>
    <property type="match status" value="1"/>
</dbReference>
<comment type="caution">
    <text evidence="11">The sequence shown here is derived from an EMBL/GenBank/DDBJ whole genome shotgun (WGS) entry which is preliminary data.</text>
</comment>
<evidence type="ECO:0000256" key="4">
    <source>
        <dbReference type="ARBA" id="ARBA00022801"/>
    </source>
</evidence>
<proteinExistence type="inferred from homology"/>
<dbReference type="AlphaFoldDB" id="A0A062V3D8"/>
<dbReference type="Gene3D" id="3.40.50.200">
    <property type="entry name" value="Peptidase S8/S53 domain"/>
    <property type="match status" value="1"/>
</dbReference>
<dbReference type="Pfam" id="PF05922">
    <property type="entry name" value="Inhibitor_I9"/>
    <property type="match status" value="1"/>
</dbReference>
<evidence type="ECO:0000313" key="11">
    <source>
        <dbReference type="EMBL" id="KCZ73596.1"/>
    </source>
</evidence>
<dbReference type="Gene3D" id="3.30.70.80">
    <property type="entry name" value="Peptidase S8 propeptide/proteinase inhibitor I9"/>
    <property type="match status" value="1"/>
</dbReference>